<evidence type="ECO:0000256" key="3">
    <source>
        <dbReference type="ARBA" id="ARBA00022989"/>
    </source>
</evidence>
<dbReference type="PANTHER" id="PTHR23502:SF157">
    <property type="entry name" value="MAJOR FACILITATOR SUPERFAMILY (MFS) PROFILE DOMAIN-CONTAINING PROTEIN-RELATED"/>
    <property type="match status" value="1"/>
</dbReference>
<evidence type="ECO:0000256" key="2">
    <source>
        <dbReference type="ARBA" id="ARBA00022692"/>
    </source>
</evidence>
<feature type="transmembrane region" description="Helical" evidence="5">
    <location>
        <begin position="45"/>
        <end position="69"/>
    </location>
</feature>
<dbReference type="GO" id="GO:0016020">
    <property type="term" value="C:membrane"/>
    <property type="evidence" value="ECO:0007669"/>
    <property type="project" value="UniProtKB-SubCell"/>
</dbReference>
<keyword evidence="4 5" id="KW-0472">Membrane</keyword>
<dbReference type="InterPro" id="IPR036259">
    <property type="entry name" value="MFS_trans_sf"/>
</dbReference>
<evidence type="ECO:0000256" key="4">
    <source>
        <dbReference type="ARBA" id="ARBA00023136"/>
    </source>
</evidence>
<comment type="subcellular location">
    <subcellularLocation>
        <location evidence="1">Membrane</location>
        <topology evidence="1">Multi-pass membrane protein</topology>
    </subcellularLocation>
</comment>
<evidence type="ECO:0000313" key="7">
    <source>
        <dbReference type="Proteomes" id="UP001316803"/>
    </source>
</evidence>
<dbReference type="AlphaFoldDB" id="A0AAN8EY50"/>
<comment type="caution">
    <text evidence="6">The sequence shown here is derived from an EMBL/GenBank/DDBJ whole genome shotgun (WGS) entry which is preliminary data.</text>
</comment>
<keyword evidence="2 5" id="KW-0812">Transmembrane</keyword>
<organism evidence="6 7">
    <name type="scientific">Knufia fluminis</name>
    <dbReference type="NCBI Taxonomy" id="191047"/>
    <lineage>
        <taxon>Eukaryota</taxon>
        <taxon>Fungi</taxon>
        <taxon>Dikarya</taxon>
        <taxon>Ascomycota</taxon>
        <taxon>Pezizomycotina</taxon>
        <taxon>Eurotiomycetes</taxon>
        <taxon>Chaetothyriomycetidae</taxon>
        <taxon>Chaetothyriales</taxon>
        <taxon>Trichomeriaceae</taxon>
        <taxon>Knufia</taxon>
    </lineage>
</organism>
<feature type="transmembrane region" description="Helical" evidence="5">
    <location>
        <begin position="175"/>
        <end position="195"/>
    </location>
</feature>
<dbReference type="Pfam" id="PF07690">
    <property type="entry name" value="MFS_1"/>
    <property type="match status" value="1"/>
</dbReference>
<proteinExistence type="predicted"/>
<feature type="transmembrane region" description="Helical" evidence="5">
    <location>
        <begin position="201"/>
        <end position="223"/>
    </location>
</feature>
<feature type="transmembrane region" description="Helical" evidence="5">
    <location>
        <begin position="315"/>
        <end position="334"/>
    </location>
</feature>
<dbReference type="Gene3D" id="1.20.1250.20">
    <property type="entry name" value="MFS general substrate transporter like domains"/>
    <property type="match status" value="1"/>
</dbReference>
<keyword evidence="3 5" id="KW-1133">Transmembrane helix</keyword>
<dbReference type="PANTHER" id="PTHR23502">
    <property type="entry name" value="MAJOR FACILITATOR SUPERFAMILY"/>
    <property type="match status" value="1"/>
</dbReference>
<feature type="transmembrane region" description="Helical" evidence="5">
    <location>
        <begin position="355"/>
        <end position="373"/>
    </location>
</feature>
<dbReference type="Proteomes" id="UP001316803">
    <property type="component" value="Unassembled WGS sequence"/>
</dbReference>
<sequence>MQKPLPDDVLEKLDKAGLYADPDGRVDWRDNGSEHPKNWSVGKKVLDTGIITLFVTVSGFIGNVGTSVAHEAAKDFEIGSVLANIAFASMFFYGQGFGGLLLPPYTESFGRKNINIFASAGYAIACIVVGVPQSLPAVFVGRFCMGFLSALPTVVGSGSIEDMWGVRARIWAIDVWIKGSIIGIALGPCFATYVSTSSLHWPWVFHISALLMGGVCLTCFFAHESRPSVLLDRHMKAISKSTNCEDLWTDNKDKVPDIRTFTHTMLIRPARFFFTEPIITAVSIMSAVVFGSVYLQTEGLSVTYEAFGFNEREASLVFFAWIIGLVLTIPLRLNDWRLVSRRLRKKEEVRPEDKINGLYVASPVLAVALWWFSWTVPPVGKSISPYVSLAAVVLVGACTNEFDGILQGYLTDSYATYAASANAPLAALRAALSGSFPIFGRQMFSNLGSNLAGTVLAIIATIFCFITFWFYKRAAITRENSKFAVHVEKVEDEKGDNEDATSS</sequence>
<feature type="transmembrane region" description="Helical" evidence="5">
    <location>
        <begin position="114"/>
        <end position="131"/>
    </location>
</feature>
<feature type="transmembrane region" description="Helical" evidence="5">
    <location>
        <begin position="451"/>
        <end position="471"/>
    </location>
</feature>
<keyword evidence="7" id="KW-1185">Reference proteome</keyword>
<dbReference type="InterPro" id="IPR011701">
    <property type="entry name" value="MFS"/>
</dbReference>
<reference evidence="6 7" key="1">
    <citation type="submission" date="2022-12" db="EMBL/GenBank/DDBJ databases">
        <title>Genomic features and morphological characterization of a novel Knufia sp. strain isolated from spacecraft assembly facility.</title>
        <authorList>
            <person name="Teixeira M."/>
            <person name="Chander A.M."/>
            <person name="Stajich J.E."/>
            <person name="Venkateswaran K."/>
        </authorList>
    </citation>
    <scope>NUCLEOTIDE SEQUENCE [LARGE SCALE GENOMIC DNA]</scope>
    <source>
        <strain evidence="6 7">FJI-L2-BK-P2</strain>
    </source>
</reference>
<gene>
    <name evidence="6" type="ORF">OHC33_002902</name>
</gene>
<protein>
    <recommendedName>
        <fullName evidence="8">Major facilitator superfamily (MFS) profile domain-containing protein</fullName>
    </recommendedName>
</protein>
<feature type="transmembrane region" description="Helical" evidence="5">
    <location>
        <begin position="81"/>
        <end position="102"/>
    </location>
</feature>
<feature type="transmembrane region" description="Helical" evidence="5">
    <location>
        <begin position="272"/>
        <end position="295"/>
    </location>
</feature>
<dbReference type="EMBL" id="JAKLMC020000005">
    <property type="protein sequence ID" value="KAK5956326.1"/>
    <property type="molecule type" value="Genomic_DNA"/>
</dbReference>
<evidence type="ECO:0000256" key="1">
    <source>
        <dbReference type="ARBA" id="ARBA00004141"/>
    </source>
</evidence>
<dbReference type="SUPFAM" id="SSF103473">
    <property type="entry name" value="MFS general substrate transporter"/>
    <property type="match status" value="1"/>
</dbReference>
<dbReference type="GO" id="GO:0022857">
    <property type="term" value="F:transmembrane transporter activity"/>
    <property type="evidence" value="ECO:0007669"/>
    <property type="project" value="InterPro"/>
</dbReference>
<evidence type="ECO:0000313" key="6">
    <source>
        <dbReference type="EMBL" id="KAK5956326.1"/>
    </source>
</evidence>
<evidence type="ECO:0008006" key="8">
    <source>
        <dbReference type="Google" id="ProtNLM"/>
    </source>
</evidence>
<evidence type="ECO:0000256" key="5">
    <source>
        <dbReference type="SAM" id="Phobius"/>
    </source>
</evidence>
<name>A0AAN8EY50_9EURO</name>
<accession>A0AAN8EY50</accession>